<organism evidence="2 3">
    <name type="scientific">Dryococelus australis</name>
    <dbReference type="NCBI Taxonomy" id="614101"/>
    <lineage>
        <taxon>Eukaryota</taxon>
        <taxon>Metazoa</taxon>
        <taxon>Ecdysozoa</taxon>
        <taxon>Arthropoda</taxon>
        <taxon>Hexapoda</taxon>
        <taxon>Insecta</taxon>
        <taxon>Pterygota</taxon>
        <taxon>Neoptera</taxon>
        <taxon>Polyneoptera</taxon>
        <taxon>Phasmatodea</taxon>
        <taxon>Verophasmatodea</taxon>
        <taxon>Anareolatae</taxon>
        <taxon>Phasmatidae</taxon>
        <taxon>Eurycanthinae</taxon>
        <taxon>Dryococelus</taxon>
    </lineage>
</organism>
<dbReference type="Pfam" id="PF20700">
    <property type="entry name" value="Mutator"/>
    <property type="match status" value="1"/>
</dbReference>
<evidence type="ECO:0000313" key="3">
    <source>
        <dbReference type="Proteomes" id="UP001159363"/>
    </source>
</evidence>
<dbReference type="InterPro" id="IPR049012">
    <property type="entry name" value="Mutator_transp_dom"/>
</dbReference>
<evidence type="ECO:0000259" key="1">
    <source>
        <dbReference type="Pfam" id="PF20700"/>
    </source>
</evidence>
<name>A0ABQ9HK76_9NEOP</name>
<proteinExistence type="predicted"/>
<dbReference type="Proteomes" id="UP001159363">
    <property type="component" value="Chromosome 4"/>
</dbReference>
<reference evidence="2 3" key="1">
    <citation type="submission" date="2023-02" db="EMBL/GenBank/DDBJ databases">
        <title>LHISI_Scaffold_Assembly.</title>
        <authorList>
            <person name="Stuart O.P."/>
            <person name="Cleave R."/>
            <person name="Magrath M.J.L."/>
            <person name="Mikheyev A.S."/>
        </authorList>
    </citation>
    <scope>NUCLEOTIDE SEQUENCE [LARGE SCALE GENOMIC DNA]</scope>
    <source>
        <strain evidence="2">Daus_M_001</strain>
        <tissue evidence="2">Leg muscle</tissue>
    </source>
</reference>
<gene>
    <name evidence="2" type="ORF">PR048_016548</name>
</gene>
<sequence>MYILAELRPLSPASEDNSVNHWEGEARRTDIDNRNESTEIDTDNCLTHHEGRLSFCKKTNDCNNTENKPSHITGTILEGTRMVYSQHSLENIKLICRQEPFVCTLIDMDVISERRLAFSSLFTYKCKFRNIIRTLRTEDAEKKVEVLNVNSAAVSGMMSIGGGYSQLEELCGTRNMPCFSKETWKVNQDRIYNHGNLWELMAEASQEEVRRAIQAGSVDKKGRPRKSFVTDGAWPKKSYKTKYKSLSGVVSSNQMFVYRVVSSSKKRRRCCLSASEINIAQCAHVTLPQLRKVLFQLINVPKISQDRPPQWCKILSMHGLIYSRLIADGGSSVHRKLIGAIPYRPMKQVEKIECRNHICSYYSDKVRDACANIKFGNHELRSPHQALTCAIKYRKKF</sequence>
<protein>
    <recommendedName>
        <fullName evidence="1">Mutator-like transposase domain-containing protein</fullName>
    </recommendedName>
</protein>
<feature type="domain" description="Mutator-like transposase" evidence="1">
    <location>
        <begin position="96"/>
        <end position="372"/>
    </location>
</feature>
<evidence type="ECO:0000313" key="2">
    <source>
        <dbReference type="EMBL" id="KAJ8884690.1"/>
    </source>
</evidence>
<keyword evidence="3" id="KW-1185">Reference proteome</keyword>
<dbReference type="EMBL" id="JARBHB010000005">
    <property type="protein sequence ID" value="KAJ8884690.1"/>
    <property type="molecule type" value="Genomic_DNA"/>
</dbReference>
<comment type="caution">
    <text evidence="2">The sequence shown here is derived from an EMBL/GenBank/DDBJ whole genome shotgun (WGS) entry which is preliminary data.</text>
</comment>
<accession>A0ABQ9HK76</accession>